<dbReference type="InterPro" id="IPR036397">
    <property type="entry name" value="RNaseH_sf"/>
</dbReference>
<keyword evidence="3" id="KW-1185">Reference proteome</keyword>
<dbReference type="PANTHER" id="PTHR47326">
    <property type="entry name" value="TRANSPOSABLE ELEMENT TC3 TRANSPOSASE-LIKE PROTEIN"/>
    <property type="match status" value="1"/>
</dbReference>
<dbReference type="Gene3D" id="3.30.420.10">
    <property type="entry name" value="Ribonuclease H-like superfamily/Ribonuclease H"/>
    <property type="match status" value="1"/>
</dbReference>
<sequence>MMMMMMMMMMIGAQISPEEQGPPRDLGVAEVSHTGTVCKCKYAGCKILNHDTKLCLFTDYYNKTHDEQPSFLVHQCTELCDIGRRYREENLSHRQCSFKYFLFIRSKRVQVCLKTLLQVYAIISKRIQILQAKMKNSGPLTDQRVDTVFCPATHFALIEKQKRIAKVNVPFQWVEVIVAARPTNPFQVTYMQSEDFKNFDTLDKNVTYPKELKITETIDEATFHTSGKINKHNCRVWGTKKPHRIIEHERDSPKVNVFCALSQRKLCGPFFFIEATVTGHSYLDMLEQWLVLQLRQDLDDDFIFQQDGAPPHFHNAVRAYLNTEMSDRWIGRAGLKDRVFVPPLPRDLEELKTRIREAAATVTEAMLKRVWEEFDYRLDICRVTRGSHIESL</sequence>
<evidence type="ECO:0000256" key="1">
    <source>
        <dbReference type="SAM" id="SignalP"/>
    </source>
</evidence>
<evidence type="ECO:0000313" key="3">
    <source>
        <dbReference type="Proteomes" id="UP001148838"/>
    </source>
</evidence>
<organism evidence="2 3">
    <name type="scientific">Periplaneta americana</name>
    <name type="common">American cockroach</name>
    <name type="synonym">Blatta americana</name>
    <dbReference type="NCBI Taxonomy" id="6978"/>
    <lineage>
        <taxon>Eukaryota</taxon>
        <taxon>Metazoa</taxon>
        <taxon>Ecdysozoa</taxon>
        <taxon>Arthropoda</taxon>
        <taxon>Hexapoda</taxon>
        <taxon>Insecta</taxon>
        <taxon>Pterygota</taxon>
        <taxon>Neoptera</taxon>
        <taxon>Polyneoptera</taxon>
        <taxon>Dictyoptera</taxon>
        <taxon>Blattodea</taxon>
        <taxon>Blattoidea</taxon>
        <taxon>Blattidae</taxon>
        <taxon>Blattinae</taxon>
        <taxon>Periplaneta</taxon>
    </lineage>
</organism>
<protein>
    <submittedName>
        <fullName evidence="2">Uncharacterized protein</fullName>
    </submittedName>
</protein>
<reference evidence="2 3" key="1">
    <citation type="journal article" date="2022" name="Allergy">
        <title>Genome assembly and annotation of Periplaneta americana reveal a comprehensive cockroach allergen profile.</title>
        <authorList>
            <person name="Wang L."/>
            <person name="Xiong Q."/>
            <person name="Saelim N."/>
            <person name="Wang L."/>
            <person name="Nong W."/>
            <person name="Wan A.T."/>
            <person name="Shi M."/>
            <person name="Liu X."/>
            <person name="Cao Q."/>
            <person name="Hui J.H.L."/>
            <person name="Sookrung N."/>
            <person name="Leung T.F."/>
            <person name="Tungtrongchitr A."/>
            <person name="Tsui S.K.W."/>
        </authorList>
    </citation>
    <scope>NUCLEOTIDE SEQUENCE [LARGE SCALE GENOMIC DNA]</scope>
    <source>
        <strain evidence="2">PWHHKU_190912</strain>
    </source>
</reference>
<evidence type="ECO:0000313" key="2">
    <source>
        <dbReference type="EMBL" id="KAJ4429240.1"/>
    </source>
</evidence>
<comment type="caution">
    <text evidence="2">The sequence shown here is derived from an EMBL/GenBank/DDBJ whole genome shotgun (WGS) entry which is preliminary data.</text>
</comment>
<name>A0ABQ8S667_PERAM</name>
<keyword evidence="1" id="KW-0732">Signal</keyword>
<dbReference type="Proteomes" id="UP001148838">
    <property type="component" value="Unassembled WGS sequence"/>
</dbReference>
<dbReference type="PANTHER" id="PTHR47326:SF1">
    <property type="entry name" value="HTH PSQ-TYPE DOMAIN-CONTAINING PROTEIN"/>
    <property type="match status" value="1"/>
</dbReference>
<accession>A0ABQ8S667</accession>
<feature type="chain" id="PRO_5045711143" evidence="1">
    <location>
        <begin position="18"/>
        <end position="392"/>
    </location>
</feature>
<feature type="signal peptide" evidence="1">
    <location>
        <begin position="1"/>
        <end position="17"/>
    </location>
</feature>
<gene>
    <name evidence="2" type="ORF">ANN_26243</name>
</gene>
<dbReference type="EMBL" id="JAJSOF020000036">
    <property type="protein sequence ID" value="KAJ4429240.1"/>
    <property type="molecule type" value="Genomic_DNA"/>
</dbReference>
<proteinExistence type="predicted"/>